<dbReference type="SUPFAM" id="SSF51261">
    <property type="entry name" value="Duplicated hybrid motif"/>
    <property type="match status" value="1"/>
</dbReference>
<dbReference type="PROSITE" id="PS51782">
    <property type="entry name" value="LYSM"/>
    <property type="match status" value="1"/>
</dbReference>
<dbReference type="Gene3D" id="3.10.350.10">
    <property type="entry name" value="LysM domain"/>
    <property type="match status" value="1"/>
</dbReference>
<dbReference type="InterPro" id="IPR016047">
    <property type="entry name" value="M23ase_b-sheet_dom"/>
</dbReference>
<dbReference type="EMBL" id="JAMQKB010000026">
    <property type="protein sequence ID" value="MDC3425976.1"/>
    <property type="molecule type" value="Genomic_DNA"/>
</dbReference>
<dbReference type="Pfam" id="PF01476">
    <property type="entry name" value="LysM"/>
    <property type="match status" value="1"/>
</dbReference>
<reference evidence="4" key="1">
    <citation type="submission" date="2022-06" db="EMBL/GenBank/DDBJ databases">
        <title>Aquibacillus sp. a new bacterium isolated from soil saline samples.</title>
        <authorList>
            <person name="Galisteo C."/>
            <person name="De La Haba R."/>
            <person name="Sanchez-Porro C."/>
            <person name="Ventosa A."/>
        </authorList>
    </citation>
    <scope>NUCLEOTIDE SEQUENCE</scope>
    <source>
        <strain evidence="4">3ASR75-11</strain>
    </source>
</reference>
<dbReference type="RefSeq" id="WP_272437795.1">
    <property type="nucleotide sequence ID" value="NZ_JAMQKB010000026.1"/>
</dbReference>
<dbReference type="InterPro" id="IPR050570">
    <property type="entry name" value="Cell_wall_metabolism_enzyme"/>
</dbReference>
<dbReference type="PROSITE" id="PS51109">
    <property type="entry name" value="G5"/>
    <property type="match status" value="1"/>
</dbReference>
<evidence type="ECO:0000259" key="3">
    <source>
        <dbReference type="PROSITE" id="PS51782"/>
    </source>
</evidence>
<comment type="caution">
    <text evidence="4">The sequence shown here is derived from an EMBL/GenBank/DDBJ whole genome shotgun (WGS) entry which is preliminary data.</text>
</comment>
<dbReference type="SUPFAM" id="SSF54106">
    <property type="entry name" value="LysM domain"/>
    <property type="match status" value="1"/>
</dbReference>
<dbReference type="Proteomes" id="UP001145050">
    <property type="component" value="Unassembled WGS sequence"/>
</dbReference>
<keyword evidence="1" id="KW-0732">Signal</keyword>
<dbReference type="AlphaFoldDB" id="A0A9X3WXG7"/>
<dbReference type="InterPro" id="IPR036779">
    <property type="entry name" value="LysM_dom_sf"/>
</dbReference>
<dbReference type="SMART" id="SM00257">
    <property type="entry name" value="LysM"/>
    <property type="match status" value="1"/>
</dbReference>
<evidence type="ECO:0000259" key="2">
    <source>
        <dbReference type="PROSITE" id="PS51109"/>
    </source>
</evidence>
<dbReference type="PANTHER" id="PTHR21666">
    <property type="entry name" value="PEPTIDASE-RELATED"/>
    <property type="match status" value="1"/>
</dbReference>
<dbReference type="InterPro" id="IPR011055">
    <property type="entry name" value="Dup_hybrid_motif"/>
</dbReference>
<keyword evidence="5" id="KW-1185">Reference proteome</keyword>
<dbReference type="Gene3D" id="2.70.70.10">
    <property type="entry name" value="Glucose Permease (Domain IIA)"/>
    <property type="match status" value="1"/>
</dbReference>
<organism evidence="4 5">
    <name type="scientific">Terrihalobacillus insolitus</name>
    <dbReference type="NCBI Taxonomy" id="2950438"/>
    <lineage>
        <taxon>Bacteria</taxon>
        <taxon>Bacillati</taxon>
        <taxon>Bacillota</taxon>
        <taxon>Bacilli</taxon>
        <taxon>Bacillales</taxon>
        <taxon>Bacillaceae</taxon>
        <taxon>Terrihalobacillus</taxon>
    </lineage>
</organism>
<evidence type="ECO:0000313" key="4">
    <source>
        <dbReference type="EMBL" id="MDC3425976.1"/>
    </source>
</evidence>
<accession>A0A9X3WXG7</accession>
<protein>
    <submittedName>
        <fullName evidence="4">M23 family metallopeptidase</fullName>
    </submittedName>
</protein>
<evidence type="ECO:0000313" key="5">
    <source>
        <dbReference type="Proteomes" id="UP001145050"/>
    </source>
</evidence>
<dbReference type="InterPro" id="IPR018392">
    <property type="entry name" value="LysM"/>
</dbReference>
<feature type="domain" description="LysM" evidence="3">
    <location>
        <begin position="235"/>
        <end position="280"/>
    </location>
</feature>
<dbReference type="Pfam" id="PF01551">
    <property type="entry name" value="Peptidase_M23"/>
    <property type="match status" value="1"/>
</dbReference>
<dbReference type="Pfam" id="PF07501">
    <property type="entry name" value="G5"/>
    <property type="match status" value="1"/>
</dbReference>
<dbReference type="GO" id="GO:0004222">
    <property type="term" value="F:metalloendopeptidase activity"/>
    <property type="evidence" value="ECO:0007669"/>
    <property type="project" value="TreeGrafter"/>
</dbReference>
<dbReference type="InterPro" id="IPR011098">
    <property type="entry name" value="G5_dom"/>
</dbReference>
<dbReference type="CDD" id="cd12797">
    <property type="entry name" value="M23_peptidase"/>
    <property type="match status" value="1"/>
</dbReference>
<proteinExistence type="predicted"/>
<dbReference type="PANTHER" id="PTHR21666:SF270">
    <property type="entry name" value="MUREIN HYDROLASE ACTIVATOR ENVC"/>
    <property type="match status" value="1"/>
</dbReference>
<gene>
    <name evidence="4" type="ORF">NC797_15840</name>
</gene>
<sequence>MVKNKQYRSTVPLYPENKPKPNSLIKKTAIITCLGLTLTFGVVNAENEELTTVYHVYVDGKYTGTVDQKNVVEQLVERTIKESQDKLKDYSLAVGENISYVPEKTFDPSYNNSRAVDTLEDQLSVVVNAYALTVGDKVVGYFKDKETAEKVIRNYKAKFVDPEILTKLEKDKQNQKNQENQVPTNEQQLSVGDSIIKDVTLSEDITFSKDKALPKDILTEKEGMKLLEKGTLEDEIHKVKEGDVLGGIAAKYNLDIETILKLNPDLTEESLLQIGQEINVTDYKPFLDVFVKQEELVEEEISYETEVVSSDDMFKGETKVRQEGQEGSKLVQYAIEKKNGQIVSKEIIEEKTTKEPVKKIVVKGTKVAPSRGSGQFTSPTYGGIITSPYGSRWGSFHKGLDISGVSNRTIKAIDNGVVVSAGWNSGGYGYMVIVDHGNGYRSLYAHMASVSVKPGQTITRGSQVGVMGSTGNSTGVHLHIEVTKNGATVNPSNLF</sequence>
<feature type="domain" description="G5" evidence="2">
    <location>
        <begin position="287"/>
        <end position="367"/>
    </location>
</feature>
<dbReference type="SMART" id="SM01208">
    <property type="entry name" value="G5"/>
    <property type="match status" value="1"/>
</dbReference>
<dbReference type="Gene3D" id="2.20.230.10">
    <property type="entry name" value="Resuscitation-promoting factor rpfb"/>
    <property type="match status" value="1"/>
</dbReference>
<evidence type="ECO:0000256" key="1">
    <source>
        <dbReference type="ARBA" id="ARBA00022729"/>
    </source>
</evidence>
<dbReference type="CDD" id="cd00118">
    <property type="entry name" value="LysM"/>
    <property type="match status" value="1"/>
</dbReference>
<name>A0A9X3WXG7_9BACI</name>